<dbReference type="InParanoid" id="A0A3N4KNA1"/>
<sequence>MSFLTLFTANAAAAHGHEFSSPTSPSPSGLASCALQMLSPNAQQSPRAPITTVPVPAPVAVSSPIFEEIPTTSPPPPPPKKLPRSKTSYHLAQPPPGSHHTFKPSRSLVVQLQKLSNITRPLPTLDVLPASVFAPRLKRKLGKFFGNGVGMQDLVFLSSEDFGDEDEDDDEDSLNARQVVASVSSGYRKMDGEDGKGSRITVIQLSSGPQWEVSTTAAGGYELVAHEEDGGILMARWNPKSVNPRRRSYQTTKSETGEEEKKFQFSLVNPNSRKHPILGCLTKQTIEVNDTYPLPSITSPLGSPLASPATTPPHSRPGTPTTSSPLGVAFQISDERVMVKTSEHLRSLMLVSGIWIALREGLVASSMRLDDPSQPHYPLTPSSSLFPGGRLSPVYNYNRPSIAARSISDPAGGKGAPHDEHTLRRPRRTGTLLAHDVTTNHHRHSAPPPGEAGSLTPPRRANSLGGAQPRGRAHSTGVLRNFGRASPVMERSRAGTPEAPIRVPVPPTTPPTVGCIHRSFKGHRHTNSVSLPNSPSKHREKQKQAASTTPSEESRKSEREKRKWGRRISGLFDTLRRSGSTS</sequence>
<name>A0A3N4KNA1_9PEZI</name>
<feature type="region of interest" description="Disordered" evidence="1">
    <location>
        <begin position="67"/>
        <end position="103"/>
    </location>
</feature>
<keyword evidence="3" id="KW-1185">Reference proteome</keyword>
<dbReference type="EMBL" id="ML119132">
    <property type="protein sequence ID" value="RPB11906.1"/>
    <property type="molecule type" value="Genomic_DNA"/>
</dbReference>
<accession>A0A3N4KNA1</accession>
<proteinExistence type="predicted"/>
<dbReference type="Proteomes" id="UP000277580">
    <property type="component" value="Unassembled WGS sequence"/>
</dbReference>
<feature type="region of interest" description="Disordered" evidence="1">
    <location>
        <begin position="297"/>
        <end position="327"/>
    </location>
</feature>
<evidence type="ECO:0000256" key="1">
    <source>
        <dbReference type="SAM" id="MobiDB-lite"/>
    </source>
</evidence>
<dbReference type="STRING" id="1392247.A0A3N4KNA1"/>
<reference evidence="2 3" key="1">
    <citation type="journal article" date="2018" name="Nat. Ecol. Evol.">
        <title>Pezizomycetes genomes reveal the molecular basis of ectomycorrhizal truffle lifestyle.</title>
        <authorList>
            <person name="Murat C."/>
            <person name="Payen T."/>
            <person name="Noel B."/>
            <person name="Kuo A."/>
            <person name="Morin E."/>
            <person name="Chen J."/>
            <person name="Kohler A."/>
            <person name="Krizsan K."/>
            <person name="Balestrini R."/>
            <person name="Da Silva C."/>
            <person name="Montanini B."/>
            <person name="Hainaut M."/>
            <person name="Levati E."/>
            <person name="Barry K.W."/>
            <person name="Belfiori B."/>
            <person name="Cichocki N."/>
            <person name="Clum A."/>
            <person name="Dockter R.B."/>
            <person name="Fauchery L."/>
            <person name="Guy J."/>
            <person name="Iotti M."/>
            <person name="Le Tacon F."/>
            <person name="Lindquist E.A."/>
            <person name="Lipzen A."/>
            <person name="Malagnac F."/>
            <person name="Mello A."/>
            <person name="Molinier V."/>
            <person name="Miyauchi S."/>
            <person name="Poulain J."/>
            <person name="Riccioni C."/>
            <person name="Rubini A."/>
            <person name="Sitrit Y."/>
            <person name="Splivallo R."/>
            <person name="Traeger S."/>
            <person name="Wang M."/>
            <person name="Zifcakova L."/>
            <person name="Wipf D."/>
            <person name="Zambonelli A."/>
            <person name="Paolocci F."/>
            <person name="Nowrousian M."/>
            <person name="Ottonello S."/>
            <person name="Baldrian P."/>
            <person name="Spatafora J.W."/>
            <person name="Henrissat B."/>
            <person name="Nagy L.G."/>
            <person name="Aury J.M."/>
            <person name="Wincker P."/>
            <person name="Grigoriev I.V."/>
            <person name="Bonfante P."/>
            <person name="Martin F.M."/>
        </authorList>
    </citation>
    <scope>NUCLEOTIDE SEQUENCE [LARGE SCALE GENOMIC DNA]</scope>
    <source>
        <strain evidence="2 3">CCBAS932</strain>
    </source>
</reference>
<gene>
    <name evidence="2" type="ORF">P167DRAFT_181178</name>
</gene>
<evidence type="ECO:0000313" key="3">
    <source>
        <dbReference type="Proteomes" id="UP000277580"/>
    </source>
</evidence>
<feature type="compositionally biased region" description="Basic and acidic residues" evidence="1">
    <location>
        <begin position="552"/>
        <end position="561"/>
    </location>
</feature>
<evidence type="ECO:0000313" key="2">
    <source>
        <dbReference type="EMBL" id="RPB11906.1"/>
    </source>
</evidence>
<dbReference type="OrthoDB" id="5404323at2759"/>
<feature type="region of interest" description="Disordered" evidence="1">
    <location>
        <begin position="404"/>
        <end position="582"/>
    </location>
</feature>
<organism evidence="2 3">
    <name type="scientific">Morchella conica CCBAS932</name>
    <dbReference type="NCBI Taxonomy" id="1392247"/>
    <lineage>
        <taxon>Eukaryota</taxon>
        <taxon>Fungi</taxon>
        <taxon>Dikarya</taxon>
        <taxon>Ascomycota</taxon>
        <taxon>Pezizomycotina</taxon>
        <taxon>Pezizomycetes</taxon>
        <taxon>Pezizales</taxon>
        <taxon>Morchellaceae</taxon>
        <taxon>Morchella</taxon>
    </lineage>
</organism>
<dbReference type="AlphaFoldDB" id="A0A3N4KNA1"/>
<feature type="compositionally biased region" description="Polar residues" evidence="1">
    <location>
        <begin position="316"/>
        <end position="325"/>
    </location>
</feature>
<protein>
    <submittedName>
        <fullName evidence="2">Uncharacterized protein</fullName>
    </submittedName>
</protein>